<dbReference type="AlphaFoldDB" id="A0AAU9TMS2"/>
<sequence length="104" mass="12124">MEALIKITKESGRTTSESSPMPVVKLPRIQLPIFSGNYEEWQTFYDMFLSLIHNNISLSAVQKLLYLKSTLTGEPATLLRNLSIEEANYEEAWEKLKRRYNNKR</sequence>
<reference evidence="2" key="1">
    <citation type="submission" date="2022-03" db="EMBL/GenBank/DDBJ databases">
        <authorList>
            <person name="Tunstrom K."/>
        </authorList>
    </citation>
    <scope>NUCLEOTIDE SEQUENCE</scope>
</reference>
<evidence type="ECO:0000313" key="2">
    <source>
        <dbReference type="EMBL" id="CAH2088456.1"/>
    </source>
</evidence>
<dbReference type="Proteomes" id="UP001153954">
    <property type="component" value="Unassembled WGS sequence"/>
</dbReference>
<feature type="region of interest" description="Disordered" evidence="1">
    <location>
        <begin position="1"/>
        <end position="20"/>
    </location>
</feature>
<evidence type="ECO:0000256" key="1">
    <source>
        <dbReference type="SAM" id="MobiDB-lite"/>
    </source>
</evidence>
<comment type="caution">
    <text evidence="2">The sequence shown here is derived from an EMBL/GenBank/DDBJ whole genome shotgun (WGS) entry which is preliminary data.</text>
</comment>
<organism evidence="2 3">
    <name type="scientific">Euphydryas editha</name>
    <name type="common">Edith's checkerspot</name>
    <dbReference type="NCBI Taxonomy" id="104508"/>
    <lineage>
        <taxon>Eukaryota</taxon>
        <taxon>Metazoa</taxon>
        <taxon>Ecdysozoa</taxon>
        <taxon>Arthropoda</taxon>
        <taxon>Hexapoda</taxon>
        <taxon>Insecta</taxon>
        <taxon>Pterygota</taxon>
        <taxon>Neoptera</taxon>
        <taxon>Endopterygota</taxon>
        <taxon>Lepidoptera</taxon>
        <taxon>Glossata</taxon>
        <taxon>Ditrysia</taxon>
        <taxon>Papilionoidea</taxon>
        <taxon>Nymphalidae</taxon>
        <taxon>Nymphalinae</taxon>
        <taxon>Euphydryas</taxon>
    </lineage>
</organism>
<evidence type="ECO:0000313" key="3">
    <source>
        <dbReference type="Proteomes" id="UP001153954"/>
    </source>
</evidence>
<dbReference type="EMBL" id="CAKOGL010000007">
    <property type="protein sequence ID" value="CAH2088456.1"/>
    <property type="molecule type" value="Genomic_DNA"/>
</dbReference>
<name>A0AAU9TMS2_EUPED</name>
<dbReference type="PANTHER" id="PTHR22954">
    <property type="entry name" value="RETROVIRAL PROTEASE-RELATED"/>
    <property type="match status" value="1"/>
</dbReference>
<protein>
    <submittedName>
        <fullName evidence="2">Uncharacterized protein</fullName>
    </submittedName>
</protein>
<dbReference type="Pfam" id="PF03564">
    <property type="entry name" value="DUF1759"/>
    <property type="match status" value="1"/>
</dbReference>
<accession>A0AAU9TMS2</accession>
<gene>
    <name evidence="2" type="ORF">EEDITHA_LOCUS4613</name>
</gene>
<dbReference type="InterPro" id="IPR005312">
    <property type="entry name" value="DUF1759"/>
</dbReference>
<dbReference type="PANTHER" id="PTHR22954:SF3">
    <property type="entry name" value="PROTEIN CBG08539"/>
    <property type="match status" value="1"/>
</dbReference>
<keyword evidence="3" id="KW-1185">Reference proteome</keyword>
<proteinExistence type="predicted"/>